<organism evidence="1 2">
    <name type="scientific">Planctobacterium marinum</name>
    <dbReference type="NCBI Taxonomy" id="1631968"/>
    <lineage>
        <taxon>Bacteria</taxon>
        <taxon>Pseudomonadati</taxon>
        <taxon>Pseudomonadota</taxon>
        <taxon>Gammaproteobacteria</taxon>
        <taxon>Alteromonadales</taxon>
        <taxon>Alteromonadaceae</taxon>
        <taxon>Planctobacterium</taxon>
    </lineage>
</organism>
<evidence type="ECO:0000313" key="2">
    <source>
        <dbReference type="Proteomes" id="UP001333710"/>
    </source>
</evidence>
<dbReference type="Proteomes" id="UP001333710">
    <property type="component" value="Chromosome"/>
</dbReference>
<dbReference type="AlphaFoldDB" id="A0AA48KRN1"/>
<name>A0AA48KRN1_9ALTE</name>
<evidence type="ECO:0000313" key="1">
    <source>
        <dbReference type="EMBL" id="BDX05599.1"/>
    </source>
</evidence>
<gene>
    <name evidence="1" type="ORF">MACH26_11200</name>
</gene>
<dbReference type="EMBL" id="AP027272">
    <property type="protein sequence ID" value="BDX05599.1"/>
    <property type="molecule type" value="Genomic_DNA"/>
</dbReference>
<reference evidence="1" key="1">
    <citation type="submission" date="2023-01" db="EMBL/GenBank/DDBJ databases">
        <title>Complete genome sequence of Planctobacterium marinum strain Dej080120_11.</title>
        <authorList>
            <person name="Ueki S."/>
            <person name="Maruyama F."/>
        </authorList>
    </citation>
    <scope>NUCLEOTIDE SEQUENCE</scope>
    <source>
        <strain evidence="1">Dej080120_11</strain>
    </source>
</reference>
<protein>
    <submittedName>
        <fullName evidence="1">Uncharacterized protein</fullName>
    </submittedName>
</protein>
<dbReference type="KEGG" id="pmaw:MACH26_11200"/>
<sequence length="54" mass="6042">MISQSYETANGTSIGTLMAVFFNSIDRVVKNMNDVLQRISQTRTTKKATQKVAF</sequence>
<keyword evidence="2" id="KW-1185">Reference proteome</keyword>
<proteinExistence type="predicted"/>
<accession>A0AA48KRN1</accession>